<dbReference type="AlphaFoldDB" id="A0A1I0PV82"/>
<dbReference type="SUPFAM" id="SSF53850">
    <property type="entry name" value="Periplasmic binding protein-like II"/>
    <property type="match status" value="1"/>
</dbReference>
<evidence type="ECO:0000256" key="5">
    <source>
        <dbReference type="ARBA" id="ARBA00022764"/>
    </source>
</evidence>
<dbReference type="EMBL" id="FOIZ01000001">
    <property type="protein sequence ID" value="SEW17973.1"/>
    <property type="molecule type" value="Genomic_DNA"/>
</dbReference>
<gene>
    <name evidence="7" type="ORF">SAMN04488515_1430</name>
</gene>
<sequence length="349" mass="38311">MGTKTTLSTTAGIILGLTSSAWAEELTVSAWGGFFEETLAAEIYPLFTAETGIEVKSIAQPEDSTWMTQLMAAARAKQAPADLSLVVDEVLFRGNEVGLWAELSPANMPSTEGLSDGYVKLNYAGNAYAVGALAFYTTFVTNTNYAPDAPESWAELWEPKWDGKLGIVTTPNSGLLEVTATTFFDGVEILETREGIEQVIAKIGELKPQVSLWYRDEGQFQQSLESGELNAGLYYHDVTMLSIWDGLPVASTFPKEGGIVSDAYWVVPRDSENIAAAEKFLDFMSRPETQALMSRTMGTFPVVPRESTDLTDEEFAAVGSDITPIRVQTHIHLREGDWLETKYQEMIAQ</sequence>
<evidence type="ECO:0000256" key="2">
    <source>
        <dbReference type="ARBA" id="ARBA00008520"/>
    </source>
</evidence>
<evidence type="ECO:0000256" key="3">
    <source>
        <dbReference type="ARBA" id="ARBA00022448"/>
    </source>
</evidence>
<protein>
    <submittedName>
        <fullName evidence="7">Putative spermidine/putrescine transport system substrate-binding protein</fullName>
    </submittedName>
</protein>
<dbReference type="STRING" id="364200.SAMN04488515_1430"/>
<dbReference type="GO" id="GO:0030288">
    <property type="term" value="C:outer membrane-bounded periplasmic space"/>
    <property type="evidence" value="ECO:0007669"/>
    <property type="project" value="TreeGrafter"/>
</dbReference>
<evidence type="ECO:0000256" key="4">
    <source>
        <dbReference type="ARBA" id="ARBA00022729"/>
    </source>
</evidence>
<dbReference type="RefSeq" id="WP_089992074.1">
    <property type="nucleotide sequence ID" value="NZ_FOIZ01000001.1"/>
</dbReference>
<dbReference type="InterPro" id="IPR006059">
    <property type="entry name" value="SBP"/>
</dbReference>
<dbReference type="Proteomes" id="UP000199167">
    <property type="component" value="Unassembled WGS sequence"/>
</dbReference>
<evidence type="ECO:0000256" key="6">
    <source>
        <dbReference type="SAM" id="SignalP"/>
    </source>
</evidence>
<evidence type="ECO:0000313" key="7">
    <source>
        <dbReference type="EMBL" id="SEW17973.1"/>
    </source>
</evidence>
<keyword evidence="8" id="KW-1185">Reference proteome</keyword>
<dbReference type="Gene3D" id="3.40.190.10">
    <property type="entry name" value="Periplasmic binding protein-like II"/>
    <property type="match status" value="2"/>
</dbReference>
<accession>A0A1I0PV82</accession>
<comment type="similarity">
    <text evidence="2">Belongs to the bacterial solute-binding protein 1 family.</text>
</comment>
<keyword evidence="5" id="KW-0574">Periplasm</keyword>
<evidence type="ECO:0000256" key="1">
    <source>
        <dbReference type="ARBA" id="ARBA00004418"/>
    </source>
</evidence>
<dbReference type="InterPro" id="IPR001188">
    <property type="entry name" value="Sperm_putr-bd"/>
</dbReference>
<dbReference type="GO" id="GO:0015846">
    <property type="term" value="P:polyamine transport"/>
    <property type="evidence" value="ECO:0007669"/>
    <property type="project" value="InterPro"/>
</dbReference>
<dbReference type="GO" id="GO:0019808">
    <property type="term" value="F:polyamine binding"/>
    <property type="evidence" value="ECO:0007669"/>
    <property type="project" value="InterPro"/>
</dbReference>
<dbReference type="PANTHER" id="PTHR30006:SF3">
    <property type="entry name" value="THIAMINE-BINDING PERIPLASMIC PROTEIN"/>
    <property type="match status" value="1"/>
</dbReference>
<dbReference type="GO" id="GO:0030976">
    <property type="term" value="F:thiamine pyrophosphate binding"/>
    <property type="evidence" value="ECO:0007669"/>
    <property type="project" value="TreeGrafter"/>
</dbReference>
<dbReference type="PANTHER" id="PTHR30006">
    <property type="entry name" value="THIAMINE-BINDING PERIPLASMIC PROTEIN-RELATED"/>
    <property type="match status" value="1"/>
</dbReference>
<comment type="subcellular location">
    <subcellularLocation>
        <location evidence="1">Periplasm</location>
    </subcellularLocation>
</comment>
<keyword evidence="3" id="KW-0813">Transport</keyword>
<dbReference type="Pfam" id="PF13416">
    <property type="entry name" value="SBP_bac_8"/>
    <property type="match status" value="1"/>
</dbReference>
<feature type="chain" id="PRO_5011703967" evidence="6">
    <location>
        <begin position="24"/>
        <end position="349"/>
    </location>
</feature>
<dbReference type="GO" id="GO:0030975">
    <property type="term" value="F:thiamine binding"/>
    <property type="evidence" value="ECO:0007669"/>
    <property type="project" value="TreeGrafter"/>
</dbReference>
<evidence type="ECO:0000313" key="8">
    <source>
        <dbReference type="Proteomes" id="UP000199167"/>
    </source>
</evidence>
<dbReference type="OrthoDB" id="7811527at2"/>
<dbReference type="GO" id="GO:0015888">
    <property type="term" value="P:thiamine transport"/>
    <property type="evidence" value="ECO:0007669"/>
    <property type="project" value="TreeGrafter"/>
</dbReference>
<dbReference type="PRINTS" id="PR00909">
    <property type="entry name" value="SPERMDNBNDNG"/>
</dbReference>
<reference evidence="7 8" key="1">
    <citation type="submission" date="2016-10" db="EMBL/GenBank/DDBJ databases">
        <authorList>
            <person name="de Groot N.N."/>
        </authorList>
    </citation>
    <scope>NUCLEOTIDE SEQUENCE [LARGE SCALE GENOMIC DNA]</scope>
    <source>
        <strain evidence="7 8">DSM 17925</strain>
    </source>
</reference>
<organism evidence="7 8">
    <name type="scientific">Cognatiyoonia koreensis</name>
    <dbReference type="NCBI Taxonomy" id="364200"/>
    <lineage>
        <taxon>Bacteria</taxon>
        <taxon>Pseudomonadati</taxon>
        <taxon>Pseudomonadota</taxon>
        <taxon>Alphaproteobacteria</taxon>
        <taxon>Rhodobacterales</taxon>
        <taxon>Paracoccaceae</taxon>
        <taxon>Cognatiyoonia</taxon>
    </lineage>
</organism>
<proteinExistence type="inferred from homology"/>
<keyword evidence="4 6" id="KW-0732">Signal</keyword>
<name>A0A1I0PV82_9RHOB</name>
<feature type="signal peptide" evidence="6">
    <location>
        <begin position="1"/>
        <end position="23"/>
    </location>
</feature>